<evidence type="ECO:0000259" key="3">
    <source>
        <dbReference type="Pfam" id="PF09917"/>
    </source>
</evidence>
<feature type="chain" id="PRO_5045965812" evidence="2">
    <location>
        <begin position="20"/>
        <end position="143"/>
    </location>
</feature>
<dbReference type="PANTHER" id="PTHR36919">
    <property type="entry name" value="BLR1215 PROTEIN"/>
    <property type="match status" value="1"/>
</dbReference>
<evidence type="ECO:0000313" key="4">
    <source>
        <dbReference type="EMBL" id="MFC0319341.1"/>
    </source>
</evidence>
<evidence type="ECO:0000256" key="1">
    <source>
        <dbReference type="SAM" id="MobiDB-lite"/>
    </source>
</evidence>
<keyword evidence="2" id="KW-0732">Signal</keyword>
<dbReference type="EMBL" id="JBHLWO010000002">
    <property type="protein sequence ID" value="MFC0319341.1"/>
    <property type="molecule type" value="Genomic_DNA"/>
</dbReference>
<feature type="compositionally biased region" description="Basic and acidic residues" evidence="1">
    <location>
        <begin position="62"/>
        <end position="76"/>
    </location>
</feature>
<protein>
    <submittedName>
        <fullName evidence="4">DUF2147 domain-containing protein</fullName>
    </submittedName>
</protein>
<feature type="signal peptide" evidence="2">
    <location>
        <begin position="1"/>
        <end position="19"/>
    </location>
</feature>
<evidence type="ECO:0000256" key="2">
    <source>
        <dbReference type="SAM" id="SignalP"/>
    </source>
</evidence>
<dbReference type="Pfam" id="PF09917">
    <property type="entry name" value="DUF2147"/>
    <property type="match status" value="1"/>
</dbReference>
<keyword evidence="5" id="KW-1185">Reference proteome</keyword>
<dbReference type="Gene3D" id="2.40.128.520">
    <property type="match status" value="1"/>
</dbReference>
<gene>
    <name evidence="4" type="ORF">ACFFI0_13555</name>
</gene>
<evidence type="ECO:0000313" key="5">
    <source>
        <dbReference type="Proteomes" id="UP001589774"/>
    </source>
</evidence>
<proteinExistence type="predicted"/>
<feature type="region of interest" description="Disordered" evidence="1">
    <location>
        <begin position="55"/>
        <end position="81"/>
    </location>
</feature>
<reference evidence="4 5" key="1">
    <citation type="submission" date="2024-09" db="EMBL/GenBank/DDBJ databases">
        <authorList>
            <person name="Sun Q."/>
            <person name="Mori K."/>
        </authorList>
    </citation>
    <scope>NUCLEOTIDE SEQUENCE [LARGE SCALE GENOMIC DNA]</scope>
    <source>
        <strain evidence="4 5">CCM 7765</strain>
    </source>
</reference>
<dbReference type="Proteomes" id="UP001589774">
    <property type="component" value="Unassembled WGS sequence"/>
</dbReference>
<name>A0ABV6HKF7_9SPHI</name>
<accession>A0ABV6HKF7</accession>
<dbReference type="InterPro" id="IPR019223">
    <property type="entry name" value="DUF2147"/>
</dbReference>
<dbReference type="RefSeq" id="WP_130856015.1">
    <property type="nucleotide sequence ID" value="NZ_JBHLWO010000002.1"/>
</dbReference>
<sequence length="143" mass="16140">MKNLTLFAVFMLLVSSVFAQNHNGILGKWQNPSGEGRIEITKKGEKYYGTLYWLKQPNDENGQPKKDKKNPDETKRSRTIQGSQILEGFTAKENGLYDGGTIYDPKSGKTYSCKMTLKGDKLDIRGFVGLSLLGRTETWTRVK</sequence>
<comment type="caution">
    <text evidence="4">The sequence shown here is derived from an EMBL/GenBank/DDBJ whole genome shotgun (WGS) entry which is preliminary data.</text>
</comment>
<dbReference type="PANTHER" id="PTHR36919:SF2">
    <property type="entry name" value="BLL6627 PROTEIN"/>
    <property type="match status" value="1"/>
</dbReference>
<feature type="domain" description="DUF2147" evidence="3">
    <location>
        <begin position="27"/>
        <end position="141"/>
    </location>
</feature>
<organism evidence="4 5">
    <name type="scientific">Olivibacter oleidegradans</name>
    <dbReference type="NCBI Taxonomy" id="760123"/>
    <lineage>
        <taxon>Bacteria</taxon>
        <taxon>Pseudomonadati</taxon>
        <taxon>Bacteroidota</taxon>
        <taxon>Sphingobacteriia</taxon>
        <taxon>Sphingobacteriales</taxon>
        <taxon>Sphingobacteriaceae</taxon>
        <taxon>Olivibacter</taxon>
    </lineage>
</organism>